<evidence type="ECO:0000259" key="4">
    <source>
        <dbReference type="PROSITE" id="PS50043"/>
    </source>
</evidence>
<dbReference type="CDD" id="cd06170">
    <property type="entry name" value="LuxR_C_like"/>
    <property type="match status" value="1"/>
</dbReference>
<dbReference type="Pfam" id="PF00196">
    <property type="entry name" value="GerE"/>
    <property type="match status" value="1"/>
</dbReference>
<organism evidence="5 6">
    <name type="scientific">Micromonospora tulbaghiae</name>
    <dbReference type="NCBI Taxonomy" id="479978"/>
    <lineage>
        <taxon>Bacteria</taxon>
        <taxon>Bacillati</taxon>
        <taxon>Actinomycetota</taxon>
        <taxon>Actinomycetes</taxon>
        <taxon>Micromonosporales</taxon>
        <taxon>Micromonosporaceae</taxon>
        <taxon>Micromonospora</taxon>
    </lineage>
</organism>
<evidence type="ECO:0000256" key="1">
    <source>
        <dbReference type="ARBA" id="ARBA00022741"/>
    </source>
</evidence>
<evidence type="ECO:0000256" key="2">
    <source>
        <dbReference type="ARBA" id="ARBA00022840"/>
    </source>
</evidence>
<dbReference type="InterPro" id="IPR041664">
    <property type="entry name" value="AAA_16"/>
</dbReference>
<dbReference type="EMBL" id="CP024087">
    <property type="protein sequence ID" value="AYF31940.1"/>
    <property type="molecule type" value="Genomic_DNA"/>
</dbReference>
<dbReference type="InterPro" id="IPR027417">
    <property type="entry name" value="P-loop_NTPase"/>
</dbReference>
<evidence type="ECO:0000313" key="5">
    <source>
        <dbReference type="EMBL" id="AYF31940.1"/>
    </source>
</evidence>
<dbReference type="InterPro" id="IPR016032">
    <property type="entry name" value="Sig_transdc_resp-reg_C-effctor"/>
</dbReference>
<dbReference type="PANTHER" id="PTHR16305:SF35">
    <property type="entry name" value="TRANSCRIPTIONAL ACTIVATOR DOMAIN"/>
    <property type="match status" value="1"/>
</dbReference>
<proteinExistence type="predicted"/>
<dbReference type="PANTHER" id="PTHR16305">
    <property type="entry name" value="TESTICULAR SOLUBLE ADENYLYL CYCLASE"/>
    <property type="match status" value="1"/>
</dbReference>
<evidence type="ECO:0000313" key="6">
    <source>
        <dbReference type="Proteomes" id="UP000267804"/>
    </source>
</evidence>
<protein>
    <recommendedName>
        <fullName evidence="4">HTH luxR-type domain-containing protein</fullName>
    </recommendedName>
</protein>
<dbReference type="Gene3D" id="1.10.10.10">
    <property type="entry name" value="Winged helix-like DNA-binding domain superfamily/Winged helix DNA-binding domain"/>
    <property type="match status" value="1"/>
</dbReference>
<evidence type="ECO:0000256" key="3">
    <source>
        <dbReference type="SAM" id="MobiDB-lite"/>
    </source>
</evidence>
<dbReference type="Pfam" id="PF13191">
    <property type="entry name" value="AAA_16"/>
    <property type="match status" value="1"/>
</dbReference>
<dbReference type="PROSITE" id="PS00622">
    <property type="entry name" value="HTH_LUXR_1"/>
    <property type="match status" value="1"/>
</dbReference>
<dbReference type="InterPro" id="IPR011990">
    <property type="entry name" value="TPR-like_helical_dom_sf"/>
</dbReference>
<dbReference type="SUPFAM" id="SSF52540">
    <property type="entry name" value="P-loop containing nucleoside triphosphate hydrolases"/>
    <property type="match status" value="1"/>
</dbReference>
<dbReference type="InterPro" id="IPR000792">
    <property type="entry name" value="Tscrpt_reg_LuxR_C"/>
</dbReference>
<reference evidence="5 6" key="1">
    <citation type="submission" date="2017-10" db="EMBL/GenBank/DDBJ databases">
        <title>Integration of genomic and chemical information greatly accelerates assignment of the full stereostructure of myelolactone, a potent inhibitor of myeloma from a marine-derived Micromonospora.</title>
        <authorList>
            <person name="Kim M.C."/>
            <person name="Machado H."/>
            <person name="Jensen P.R."/>
            <person name="Fenical W."/>
        </authorList>
    </citation>
    <scope>NUCLEOTIDE SEQUENCE [LARGE SCALE GENOMIC DNA]</scope>
    <source>
        <strain evidence="5 6">CNY-010</strain>
    </source>
</reference>
<dbReference type="InterPro" id="IPR036388">
    <property type="entry name" value="WH-like_DNA-bd_sf"/>
</dbReference>
<dbReference type="GO" id="GO:0006355">
    <property type="term" value="P:regulation of DNA-templated transcription"/>
    <property type="evidence" value="ECO:0007669"/>
    <property type="project" value="InterPro"/>
</dbReference>
<feature type="region of interest" description="Disordered" evidence="3">
    <location>
        <begin position="126"/>
        <end position="168"/>
    </location>
</feature>
<feature type="domain" description="HTH luxR-type" evidence="4">
    <location>
        <begin position="1007"/>
        <end position="1072"/>
    </location>
</feature>
<dbReference type="GO" id="GO:0003677">
    <property type="term" value="F:DNA binding"/>
    <property type="evidence" value="ECO:0007669"/>
    <property type="project" value="InterPro"/>
</dbReference>
<dbReference type="Proteomes" id="UP000267804">
    <property type="component" value="Chromosome"/>
</dbReference>
<keyword evidence="1" id="KW-0547">Nucleotide-binding</keyword>
<dbReference type="KEGG" id="mtua:CSH63_31705"/>
<dbReference type="GO" id="GO:0004016">
    <property type="term" value="F:adenylate cyclase activity"/>
    <property type="evidence" value="ECO:0007669"/>
    <property type="project" value="TreeGrafter"/>
</dbReference>
<dbReference type="PROSITE" id="PS50043">
    <property type="entry name" value="HTH_LUXR_2"/>
    <property type="match status" value="1"/>
</dbReference>
<dbReference type="SMART" id="SM00421">
    <property type="entry name" value="HTH_LUXR"/>
    <property type="match status" value="1"/>
</dbReference>
<accession>A0A386WWY8</accession>
<dbReference type="GO" id="GO:0005524">
    <property type="term" value="F:ATP binding"/>
    <property type="evidence" value="ECO:0007669"/>
    <property type="project" value="UniProtKB-KW"/>
</dbReference>
<dbReference type="SUPFAM" id="SSF48452">
    <property type="entry name" value="TPR-like"/>
    <property type="match status" value="1"/>
</dbReference>
<dbReference type="SUPFAM" id="SSF46894">
    <property type="entry name" value="C-terminal effector domain of the bipartite response regulators"/>
    <property type="match status" value="1"/>
</dbReference>
<feature type="compositionally biased region" description="Polar residues" evidence="3">
    <location>
        <begin position="126"/>
        <end position="135"/>
    </location>
</feature>
<gene>
    <name evidence="5" type="ORF">CSH63_31705</name>
</gene>
<dbReference type="AlphaFoldDB" id="A0A386WWY8"/>
<dbReference type="GO" id="GO:0005737">
    <property type="term" value="C:cytoplasm"/>
    <property type="evidence" value="ECO:0007669"/>
    <property type="project" value="TreeGrafter"/>
</dbReference>
<name>A0A386WWY8_9ACTN</name>
<dbReference type="PRINTS" id="PR00038">
    <property type="entry name" value="HTHLUXR"/>
</dbReference>
<sequence>MRNNVLRRDNAERRPSIPLGFSRCDQARAAQSLRQPLSEPLTRASVLGCRQATPPRRRPLHRCNASCEGPYPYRGRPSPMDTATPLLSVIAMAKWLAVDQTGDEPRRTNDACKSFSQAESVGELFSSNATGQSRVRPSGFEHQDSTRPFAARFDIQSSRGTQRSDRMALAERHEQAALLRHNLDLTTDGSGQVIIVTGGIAVGKSALMRDFLERTGSAVVKLTAVASPSERNHTLGVMRQLLQEAPLDGTLREHSTRLLDKAGPEVVPPSVIYGLCQILLDLAAHGPLVIAVDDADHADAASLDCLLYLARRLRSVPLLMLLNQPAVQAADLALFRAELARQPYHSRLRLLPLSPAGTREVLAEHLPAVLVEHLAPAAHAVTGGNPSLVRALVDDQLPPSAELVVGAAFREAFVTCLHRYDNEFFQVVHALAILGEAAGRSAAGRLAGVDSDTVDHMLEVLAESGLLSPDGSFRHPEARTAVLRGGSQHDRAQNYQQAALILHQEGAGPTEVAQCLLTAATPPAAWAVSVLRKAAQLAMAADDPDLAARQLRLAYQAEIDPAEQIIVQTQLASAEWQLDPAVAGRHLPALVAAAVEGRLHPRSVPAVVKQLAWQGRIHEALVTLESANTHSAGHDLETVAALDAVSRYLSFLYPDVALPEPPTGQILSASGIDRARSAFAMVRRALGNAPMEGTVAAVEELMHAFRTPTNRIPGEAVAAALETLLYTDAIEHAERWTSIVHEEVGQRAVPAWQAIFAGARAEVAFRRGDLAAAVELGRQALSQMSVTGWGVAVGGPLSTLILATTARGDREEAAAALETPVPSEMMRTPLGVRYLYARGRHRLATNRLRSALDDFQTCGRLMQSWDMDQPALAPWRAEAATALLNLGQPAQARKLAEEELRRSSERRTRSRALALRALGMTGSTQRCAGLLTEAVEIFEECGDLLELAHTLKSLGEAHRAMGDTAQARMVLHRANQIAAQCGAEVMQRRISPHRQRTPDRPRAAPNEAIRLAELSEAERRVALLAAHGLTNREISARLYITLSTVEQHLTRVYRKLSIKSRNDLPRGLNTGFAQTA</sequence>
<keyword evidence="2" id="KW-0067">ATP-binding</keyword>
<dbReference type="Gene3D" id="1.25.40.10">
    <property type="entry name" value="Tetratricopeptide repeat domain"/>
    <property type="match status" value="1"/>
</dbReference>